<dbReference type="PROSITE" id="PS51257">
    <property type="entry name" value="PROKAR_LIPOPROTEIN"/>
    <property type="match status" value="1"/>
</dbReference>
<dbReference type="CDD" id="cd00603">
    <property type="entry name" value="IPT_PCSR"/>
    <property type="match status" value="1"/>
</dbReference>
<dbReference type="SUPFAM" id="SSF51126">
    <property type="entry name" value="Pectin lyase-like"/>
    <property type="match status" value="2"/>
</dbReference>
<dbReference type="SMART" id="SM00429">
    <property type="entry name" value="IPT"/>
    <property type="match status" value="1"/>
</dbReference>
<dbReference type="InterPro" id="IPR006626">
    <property type="entry name" value="PbH1"/>
</dbReference>
<reference evidence="4 5" key="1">
    <citation type="submission" date="2024-01" db="EMBL/GenBank/DDBJ databases">
        <title>Maribacter spp. originated from different algae showed divergent polysaccharides utilization ability.</title>
        <authorList>
            <person name="Wang H."/>
            <person name="Wu Y."/>
        </authorList>
    </citation>
    <scope>NUCLEOTIDE SEQUENCE [LARGE SCALE GENOMIC DNA]</scope>
    <source>
        <strain evidence="4 5">PR1</strain>
    </source>
</reference>
<gene>
    <name evidence="4" type="ORF">V1I91_11060</name>
</gene>
<dbReference type="Pfam" id="PF01833">
    <property type="entry name" value="TIG"/>
    <property type="match status" value="1"/>
</dbReference>
<comment type="subcellular location">
    <subcellularLocation>
        <location evidence="1">Cell projection</location>
    </subcellularLocation>
</comment>
<dbReference type="InterPro" id="IPR002909">
    <property type="entry name" value="IPT_dom"/>
</dbReference>
<dbReference type="InterPro" id="IPR013783">
    <property type="entry name" value="Ig-like_fold"/>
</dbReference>
<dbReference type="InterPro" id="IPR014756">
    <property type="entry name" value="Ig_E-set"/>
</dbReference>
<evidence type="ECO:0000313" key="5">
    <source>
        <dbReference type="Proteomes" id="UP001356308"/>
    </source>
</evidence>
<evidence type="ECO:0000313" key="4">
    <source>
        <dbReference type="EMBL" id="MEE1976611.1"/>
    </source>
</evidence>
<dbReference type="SUPFAM" id="SSF81296">
    <property type="entry name" value="E set domains"/>
    <property type="match status" value="1"/>
</dbReference>
<protein>
    <submittedName>
        <fullName evidence="4">IPT/TIG domain-containing protein</fullName>
    </submittedName>
</protein>
<dbReference type="Gene3D" id="2.60.40.10">
    <property type="entry name" value="Immunoglobulins"/>
    <property type="match status" value="1"/>
</dbReference>
<feature type="domain" description="IPT/TIG" evidence="3">
    <location>
        <begin position="46"/>
        <end position="126"/>
    </location>
</feature>
<dbReference type="EMBL" id="JAZDDG010000005">
    <property type="protein sequence ID" value="MEE1976611.1"/>
    <property type="molecule type" value="Genomic_DNA"/>
</dbReference>
<evidence type="ECO:0000256" key="2">
    <source>
        <dbReference type="ARBA" id="ARBA00023273"/>
    </source>
</evidence>
<sequence>MKNPIIESGKTVFENLLTGLLLLLVLGCSKDGNNEPITDDEPINLRPTITSIAPTSGVVGTELTITGTNFSGTNTQNEVEINGTVATVTSASTTELVVEVPENATTGSVSVTVDGESVTGPNFTVIDATASLCDQFEIIENTTWEDIEPGDAIDYVIQCAISVKANALLTIQPGVNIAFEGEESGIFTSEGGGIKAVGSSDNPIKFLGASENKGIWKGIYFGSTHPENRLEHVTVMHAGRTASGQSGEKGAVQLSRDEDSSAAIVNCTIINNDGYGLFITDESDLEEFAGNTISDNEEAPVALYFNQMGDLDTSSDYQGNGKNYIEVRENEIESDIVNMPFLDVPYRFTESKKYNIKNALNIAAGNTLEFTNGAGFRLGEQASDCADTSGSLNATGTLDSPITFKGVTSGKGTWLGLGFNSSSPNNKLIYCNISGGGSDEIYNASDFAANITLQCNSRVTIQNSSITDSGEFGIYMLDDDAELENFEQNTIVNNELAPLWMHLPQVDQLDAATSYAEGNGRPYVQVEGDAMTDADLTIKKLEVPYRIETEESGRETYVETAITIEAGTILEFETGAGFVLGSPGVDCIPNTGSLNAQGTTEEPIIFRGAMEGQGTWLGLGINSSTSANRLIYCEISGGGSKQMYNAGGQGNIVIHCSGSLTIENSTIRESGGWGIDFVQGGNSLSESGNSFSNNTSGDIAPN</sequence>
<keyword evidence="5" id="KW-1185">Reference proteome</keyword>
<accession>A0ABU7IUG1</accession>
<dbReference type="Proteomes" id="UP001356308">
    <property type="component" value="Unassembled WGS sequence"/>
</dbReference>
<dbReference type="SMART" id="SM00710">
    <property type="entry name" value="PbH1"/>
    <property type="match status" value="5"/>
</dbReference>
<dbReference type="RefSeq" id="WP_272651312.1">
    <property type="nucleotide sequence ID" value="NZ_JAZDDG010000005.1"/>
</dbReference>
<organism evidence="4 5">
    <name type="scientific">Maribacter cobaltidurans</name>
    <dbReference type="NCBI Taxonomy" id="1178778"/>
    <lineage>
        <taxon>Bacteria</taxon>
        <taxon>Pseudomonadati</taxon>
        <taxon>Bacteroidota</taxon>
        <taxon>Flavobacteriia</taxon>
        <taxon>Flavobacteriales</taxon>
        <taxon>Flavobacteriaceae</taxon>
        <taxon>Maribacter</taxon>
    </lineage>
</organism>
<evidence type="ECO:0000256" key="1">
    <source>
        <dbReference type="ARBA" id="ARBA00004316"/>
    </source>
</evidence>
<keyword evidence="2" id="KW-0966">Cell projection</keyword>
<comment type="caution">
    <text evidence="4">The sequence shown here is derived from an EMBL/GenBank/DDBJ whole genome shotgun (WGS) entry which is preliminary data.</text>
</comment>
<evidence type="ECO:0000259" key="3">
    <source>
        <dbReference type="SMART" id="SM00429"/>
    </source>
</evidence>
<name>A0ABU7IUG1_9FLAO</name>
<dbReference type="InterPro" id="IPR011050">
    <property type="entry name" value="Pectin_lyase_fold/virulence"/>
</dbReference>
<proteinExistence type="predicted"/>